<evidence type="ECO:0000313" key="7">
    <source>
        <dbReference type="EMBL" id="MDQ7249823.1"/>
    </source>
</evidence>
<comment type="subcellular location">
    <subcellularLocation>
        <location evidence="1">Membrane</location>
        <topology evidence="1">Multi-pass membrane protein</topology>
    </subcellularLocation>
</comment>
<keyword evidence="4 6" id="KW-1133">Transmembrane helix</keyword>
<dbReference type="EMBL" id="JAUYVI010000006">
    <property type="protein sequence ID" value="MDQ7249823.1"/>
    <property type="molecule type" value="Genomic_DNA"/>
</dbReference>
<evidence type="ECO:0000256" key="3">
    <source>
        <dbReference type="ARBA" id="ARBA00022692"/>
    </source>
</evidence>
<reference evidence="8" key="1">
    <citation type="submission" date="2023-08" db="EMBL/GenBank/DDBJ databases">
        <title>Rhodospirillaceae gen. nov., a novel taxon isolated from the Yangtze River Yuezi River estuary sludge.</title>
        <authorList>
            <person name="Ruan L."/>
        </authorList>
    </citation>
    <scope>NUCLEOTIDE SEQUENCE [LARGE SCALE GENOMIC DNA]</scope>
    <source>
        <strain evidence="8">R-7</strain>
    </source>
</reference>
<evidence type="ECO:0000256" key="5">
    <source>
        <dbReference type="ARBA" id="ARBA00023136"/>
    </source>
</evidence>
<evidence type="ECO:0000256" key="4">
    <source>
        <dbReference type="ARBA" id="ARBA00022989"/>
    </source>
</evidence>
<feature type="transmembrane region" description="Helical" evidence="6">
    <location>
        <begin position="50"/>
        <end position="71"/>
    </location>
</feature>
<feature type="transmembrane region" description="Helical" evidence="6">
    <location>
        <begin position="267"/>
        <end position="292"/>
    </location>
</feature>
<feature type="transmembrane region" description="Helical" evidence="6">
    <location>
        <begin position="83"/>
        <end position="105"/>
    </location>
</feature>
<dbReference type="Proteomes" id="UP001230156">
    <property type="component" value="Unassembled WGS sequence"/>
</dbReference>
<comment type="caution">
    <text evidence="7">The sequence shown here is derived from an EMBL/GenBank/DDBJ whole genome shotgun (WGS) entry which is preliminary data.</text>
</comment>
<dbReference type="RefSeq" id="WP_379958258.1">
    <property type="nucleotide sequence ID" value="NZ_JAUYVI010000006.1"/>
</dbReference>
<gene>
    <name evidence="7" type="ORF">Q8A70_19195</name>
</gene>
<feature type="transmembrane region" description="Helical" evidence="6">
    <location>
        <begin position="182"/>
        <end position="200"/>
    </location>
</feature>
<proteinExistence type="inferred from homology"/>
<evidence type="ECO:0000256" key="2">
    <source>
        <dbReference type="ARBA" id="ARBA00009773"/>
    </source>
</evidence>
<evidence type="ECO:0000256" key="6">
    <source>
        <dbReference type="SAM" id="Phobius"/>
    </source>
</evidence>
<keyword evidence="5 6" id="KW-0472">Membrane</keyword>
<comment type="similarity">
    <text evidence="2">Belongs to the autoinducer-2 exporter (AI-2E) (TC 2.A.86) family.</text>
</comment>
<keyword evidence="3 6" id="KW-0812">Transmembrane</keyword>
<feature type="transmembrane region" description="Helical" evidence="6">
    <location>
        <begin position="342"/>
        <end position="364"/>
    </location>
</feature>
<keyword evidence="8" id="KW-1185">Reference proteome</keyword>
<evidence type="ECO:0000313" key="8">
    <source>
        <dbReference type="Proteomes" id="UP001230156"/>
    </source>
</evidence>
<feature type="transmembrane region" description="Helical" evidence="6">
    <location>
        <begin position="240"/>
        <end position="261"/>
    </location>
</feature>
<dbReference type="InterPro" id="IPR002549">
    <property type="entry name" value="AI-2E-like"/>
</dbReference>
<accession>A0ABU0YT37</accession>
<dbReference type="Pfam" id="PF01594">
    <property type="entry name" value="AI-2E_transport"/>
    <property type="match status" value="1"/>
</dbReference>
<dbReference type="PANTHER" id="PTHR21716:SF4">
    <property type="entry name" value="TRANSMEMBRANE PROTEIN 245"/>
    <property type="match status" value="1"/>
</dbReference>
<dbReference type="PANTHER" id="PTHR21716">
    <property type="entry name" value="TRANSMEMBRANE PROTEIN"/>
    <property type="match status" value="1"/>
</dbReference>
<feature type="transmembrane region" description="Helical" evidence="6">
    <location>
        <begin position="27"/>
        <end position="44"/>
    </location>
</feature>
<organism evidence="7 8">
    <name type="scientific">Dongia sedimenti</name>
    <dbReference type="NCBI Taxonomy" id="3064282"/>
    <lineage>
        <taxon>Bacteria</taxon>
        <taxon>Pseudomonadati</taxon>
        <taxon>Pseudomonadota</taxon>
        <taxon>Alphaproteobacteria</taxon>
        <taxon>Rhodospirillales</taxon>
        <taxon>Dongiaceae</taxon>
        <taxon>Dongia</taxon>
    </lineage>
</organism>
<name>A0ABU0YT37_9PROT</name>
<protein>
    <submittedName>
        <fullName evidence="7">AI-2E family transporter</fullName>
    </submittedName>
</protein>
<sequence>MTDPGNPPPDLPRPTSAADGLFNRERLLVVFFFAAYFFLIYQLFLVLAPFLAPLLGAAMLALVVFPLRQFVLRRIPSPSVASLLITILVMVTVIVPASVLTWILVREAAQMVPELNAWLTAQRSQGWPMTRNGELAAFDRLLAAAQRFFDMIELDVPSVASETVRELGNRITSAGATIVRKFVTVLFQLFILLLALFFFLRDGPSMIARLMDLVPMEAESKAMVLRGLDRTVVAMVRGTLITASAQGLLVGIGLAVAGIPYPVLLGFVATFLAVVPFIGTAIVWVPAVVYLVMTDQIGAAIGLTVWGVVAVGLIDNLLRPIVVGSHARLPATLLFLGVLGGFQVYGPVGGLISPLLIACVIAFARIYRERYRPPGA</sequence>
<evidence type="ECO:0000256" key="1">
    <source>
        <dbReference type="ARBA" id="ARBA00004141"/>
    </source>
</evidence>
<feature type="transmembrane region" description="Helical" evidence="6">
    <location>
        <begin position="299"/>
        <end position="322"/>
    </location>
</feature>